<dbReference type="EMBL" id="PXYI01000003">
    <property type="protein sequence ID" value="PSJ40924.1"/>
    <property type="molecule type" value="Genomic_DNA"/>
</dbReference>
<evidence type="ECO:0000313" key="2">
    <source>
        <dbReference type="Proteomes" id="UP000241167"/>
    </source>
</evidence>
<dbReference type="Proteomes" id="UP000241167">
    <property type="component" value="Unassembled WGS sequence"/>
</dbReference>
<dbReference type="InterPro" id="IPR050509">
    <property type="entry name" value="CoA-transferase_III"/>
</dbReference>
<dbReference type="GO" id="GO:0003824">
    <property type="term" value="F:catalytic activity"/>
    <property type="evidence" value="ECO:0007669"/>
    <property type="project" value="InterPro"/>
</dbReference>
<dbReference type="Pfam" id="PF02515">
    <property type="entry name" value="CoA_transf_3"/>
    <property type="match status" value="1"/>
</dbReference>
<proteinExistence type="predicted"/>
<gene>
    <name evidence="1" type="ORF">C7I55_11685</name>
</gene>
<dbReference type="AlphaFoldDB" id="A0A2P7QSI6"/>
<dbReference type="PANTHER" id="PTHR48228:SF5">
    <property type="entry name" value="ALPHA-METHYLACYL-COA RACEMASE"/>
    <property type="match status" value="1"/>
</dbReference>
<name>A0A2P7QSI6_9SPHN</name>
<dbReference type="Gene3D" id="3.40.50.10540">
    <property type="entry name" value="Crotonobetainyl-coa:carnitine coa-transferase, domain 1"/>
    <property type="match status" value="1"/>
</dbReference>
<accession>A0A2P7QSI6</accession>
<sequence length="402" mass="43012">MEARMSALEGLRIVDFSRFLPGAYASWIAADLGAEVIRIEHPRELAKHKAMFGGDEDPRAAARRRARPTYTRNKSSLLINPGHEQARPVLHKLIAEADILIEDYRPGVLAKMGYGYAAMAALNPRLIYCSVSFAGQTGPYAARAGHDPAALALAGALSRLNGLPTPTLPGLQVADVLAGCHATIAMLAALQARAKSGRGQHADIAMSDASMPLLMVTMGRHDDLEGLAPPGGAWHPKGGVWECADGGWLCTTDMEPAYWARFCAAIGRSDLAPLQHDIARHPQIEAELKALFRTRPRDSWFALLTAADTQAMPVLSIAEALADPHNRARDMVRDVAVNGDDRGVVQLGLPFHLSDSPPRAPVVAGLPGADTEAILERLGFDEAAREALAKSGAFDAGQGERR</sequence>
<dbReference type="PANTHER" id="PTHR48228">
    <property type="entry name" value="SUCCINYL-COA--D-CITRAMALATE COA-TRANSFERASE"/>
    <property type="match status" value="1"/>
</dbReference>
<evidence type="ECO:0000313" key="1">
    <source>
        <dbReference type="EMBL" id="PSJ40924.1"/>
    </source>
</evidence>
<dbReference type="InterPro" id="IPR023606">
    <property type="entry name" value="CoA-Trfase_III_dom_1_sf"/>
</dbReference>
<protein>
    <recommendedName>
        <fullName evidence="3">CoA transferase</fullName>
    </recommendedName>
</protein>
<dbReference type="Gene3D" id="3.30.1540.10">
    <property type="entry name" value="formyl-coa transferase, domain 3"/>
    <property type="match status" value="1"/>
</dbReference>
<reference evidence="1 2" key="1">
    <citation type="submission" date="2018-03" db="EMBL/GenBank/DDBJ databases">
        <title>The draft genome of Sphingosinicella sp. GL-C-18.</title>
        <authorList>
            <person name="Liu L."/>
            <person name="Li L."/>
            <person name="Liang L."/>
            <person name="Zhang X."/>
            <person name="Wang T."/>
        </authorList>
    </citation>
    <scope>NUCLEOTIDE SEQUENCE [LARGE SCALE GENOMIC DNA]</scope>
    <source>
        <strain evidence="1 2">GL-C-18</strain>
    </source>
</reference>
<keyword evidence="2" id="KW-1185">Reference proteome</keyword>
<evidence type="ECO:0008006" key="3">
    <source>
        <dbReference type="Google" id="ProtNLM"/>
    </source>
</evidence>
<organism evidence="1 2">
    <name type="scientific">Allosphingosinicella deserti</name>
    <dbReference type="NCBI Taxonomy" id="2116704"/>
    <lineage>
        <taxon>Bacteria</taxon>
        <taxon>Pseudomonadati</taxon>
        <taxon>Pseudomonadota</taxon>
        <taxon>Alphaproteobacteria</taxon>
        <taxon>Sphingomonadales</taxon>
        <taxon>Sphingomonadaceae</taxon>
        <taxon>Allosphingosinicella</taxon>
    </lineage>
</organism>
<dbReference type="InterPro" id="IPR003673">
    <property type="entry name" value="CoA-Trfase_fam_III"/>
</dbReference>
<dbReference type="InterPro" id="IPR044855">
    <property type="entry name" value="CoA-Trfase_III_dom3_sf"/>
</dbReference>
<dbReference type="SUPFAM" id="SSF89796">
    <property type="entry name" value="CoA-transferase family III (CaiB/BaiF)"/>
    <property type="match status" value="1"/>
</dbReference>
<comment type="caution">
    <text evidence="1">The sequence shown here is derived from an EMBL/GenBank/DDBJ whole genome shotgun (WGS) entry which is preliminary data.</text>
</comment>